<protein>
    <submittedName>
        <fullName evidence="1">Uncharacterized protein</fullName>
    </submittedName>
</protein>
<name>A0A6A6HK59_VIRVR</name>
<evidence type="ECO:0000313" key="2">
    <source>
        <dbReference type="Proteomes" id="UP000800092"/>
    </source>
</evidence>
<dbReference type="Proteomes" id="UP000800092">
    <property type="component" value="Unassembled WGS sequence"/>
</dbReference>
<keyword evidence="2" id="KW-1185">Reference proteome</keyword>
<sequence length="158" mass="17922">MVKSSDLQDLRTSPVLIWISWIEVYRRRDLLWEKPLLALALSLSRINPWQILVFKEHLFQGVRGIRCTRTLLLSPPKTTGTCRRVVGSETEIAASCPLTHGTFDTQLLDMGGSMHSKCRRELIVVNRDEFKDAVSLSTLAARTWTIFGPVWGELEGGR</sequence>
<organism evidence="1 2">
    <name type="scientific">Viridothelium virens</name>
    <name type="common">Speckled blister lichen</name>
    <name type="synonym">Trypethelium virens</name>
    <dbReference type="NCBI Taxonomy" id="1048519"/>
    <lineage>
        <taxon>Eukaryota</taxon>
        <taxon>Fungi</taxon>
        <taxon>Dikarya</taxon>
        <taxon>Ascomycota</taxon>
        <taxon>Pezizomycotina</taxon>
        <taxon>Dothideomycetes</taxon>
        <taxon>Dothideomycetes incertae sedis</taxon>
        <taxon>Trypetheliales</taxon>
        <taxon>Trypetheliaceae</taxon>
        <taxon>Viridothelium</taxon>
    </lineage>
</organism>
<evidence type="ECO:0000313" key="1">
    <source>
        <dbReference type="EMBL" id="KAF2238506.1"/>
    </source>
</evidence>
<dbReference type="AlphaFoldDB" id="A0A6A6HK59"/>
<dbReference type="EMBL" id="ML991775">
    <property type="protein sequence ID" value="KAF2238506.1"/>
    <property type="molecule type" value="Genomic_DNA"/>
</dbReference>
<accession>A0A6A6HK59</accession>
<gene>
    <name evidence="1" type="ORF">EV356DRAFT_517802</name>
</gene>
<reference evidence="1" key="1">
    <citation type="journal article" date="2020" name="Stud. Mycol.">
        <title>101 Dothideomycetes genomes: a test case for predicting lifestyles and emergence of pathogens.</title>
        <authorList>
            <person name="Haridas S."/>
            <person name="Albert R."/>
            <person name="Binder M."/>
            <person name="Bloem J."/>
            <person name="Labutti K."/>
            <person name="Salamov A."/>
            <person name="Andreopoulos B."/>
            <person name="Baker S."/>
            <person name="Barry K."/>
            <person name="Bills G."/>
            <person name="Bluhm B."/>
            <person name="Cannon C."/>
            <person name="Castanera R."/>
            <person name="Culley D."/>
            <person name="Daum C."/>
            <person name="Ezra D."/>
            <person name="Gonzalez J."/>
            <person name="Henrissat B."/>
            <person name="Kuo A."/>
            <person name="Liang C."/>
            <person name="Lipzen A."/>
            <person name="Lutzoni F."/>
            <person name="Magnuson J."/>
            <person name="Mondo S."/>
            <person name="Nolan M."/>
            <person name="Ohm R."/>
            <person name="Pangilinan J."/>
            <person name="Park H.-J."/>
            <person name="Ramirez L."/>
            <person name="Alfaro M."/>
            <person name="Sun H."/>
            <person name="Tritt A."/>
            <person name="Yoshinaga Y."/>
            <person name="Zwiers L.-H."/>
            <person name="Turgeon B."/>
            <person name="Goodwin S."/>
            <person name="Spatafora J."/>
            <person name="Crous P."/>
            <person name="Grigoriev I."/>
        </authorList>
    </citation>
    <scope>NUCLEOTIDE SEQUENCE</scope>
    <source>
        <strain evidence="1">Tuck. ex Michener</strain>
    </source>
</reference>
<proteinExistence type="predicted"/>